<accession>A0ACB7ZV39</accession>
<protein>
    <submittedName>
        <fullName evidence="1">Uncharacterized protein</fullName>
    </submittedName>
</protein>
<keyword evidence="2" id="KW-1185">Reference proteome</keyword>
<reference evidence="1" key="1">
    <citation type="journal article" date="2021" name="New Phytol.">
        <title>Evolutionary innovations through gain and loss of genes in the ectomycorrhizal Boletales.</title>
        <authorList>
            <person name="Wu G."/>
            <person name="Miyauchi S."/>
            <person name="Morin E."/>
            <person name="Kuo A."/>
            <person name="Drula E."/>
            <person name="Varga T."/>
            <person name="Kohler A."/>
            <person name="Feng B."/>
            <person name="Cao Y."/>
            <person name="Lipzen A."/>
            <person name="Daum C."/>
            <person name="Hundley H."/>
            <person name="Pangilinan J."/>
            <person name="Johnson J."/>
            <person name="Barry K."/>
            <person name="LaButti K."/>
            <person name="Ng V."/>
            <person name="Ahrendt S."/>
            <person name="Min B."/>
            <person name="Choi I.G."/>
            <person name="Park H."/>
            <person name="Plett J.M."/>
            <person name="Magnuson J."/>
            <person name="Spatafora J.W."/>
            <person name="Nagy L.G."/>
            <person name="Henrissat B."/>
            <person name="Grigoriev I.V."/>
            <person name="Yang Z.L."/>
            <person name="Xu J."/>
            <person name="Martin F.M."/>
        </authorList>
    </citation>
    <scope>NUCLEOTIDE SEQUENCE</scope>
    <source>
        <strain evidence="1">ATCC 28755</strain>
    </source>
</reference>
<evidence type="ECO:0000313" key="1">
    <source>
        <dbReference type="EMBL" id="KAH7904910.1"/>
    </source>
</evidence>
<dbReference type="EMBL" id="MU268327">
    <property type="protein sequence ID" value="KAH7904910.1"/>
    <property type="molecule type" value="Genomic_DNA"/>
</dbReference>
<evidence type="ECO:0000313" key="2">
    <source>
        <dbReference type="Proteomes" id="UP000790377"/>
    </source>
</evidence>
<gene>
    <name evidence="1" type="ORF">BJ138DRAFT_1106420</name>
</gene>
<sequence>MTHKAYKVGGRQQQTLRAGNLQKREKEAAQMFSTLLKRLPLNARENLLRTAQPSSSNNSDQQSHSTSDDFPNYDDFAMDIDSIRPPPGDQAFSLSQEGEEWKLYSELDAIISELGATVLLKWQLTGLCSTMSLPMLSWITFTIHLTIRHPTTLVRWTMMHILIWRWLIYLIATFVLSSTILRTSMSHFYAMGVLDHHPSSLLLQLQSAHSPSIGKLTEFAPVLAFMQKRKNSVTCIIFDIIDILPTSSKLPMMSISNFTVVFPAALTLILGTMYKVQGEPQLKFSLLCAMDGNTSAKLVDPAVRNDEVRDARTRQPTSRRQPALARHLPTTLQPSTTNDQDPDDPWIPEPDTEDASEPTDVKSGIFITVCRHGFLLTICDMVRSGELMKYPLASIRKLIDVFGDDILYGYDIECALQKLLQRCSFASEVSAHNCQGCVPGFHGFGHNRFCQLYHHSKYKVGAGKEDFECCGRVFSESNALAPETRNSTEFHRHQAYDEHFVFIDMDKYASLSTFIYNDYVQALNIVSTATLFLTKSPEAAGMRAEDWEADLEDERQCLRHLHEKKGTVPVEVDYAKALNDYEEAQAAYDVARAAFQKLDLRSTGSKLTARAIANKRDQKREIVEDYERQMGLHKRWDAAHPERVSTQSRITHKLFHKALDDVERLVVMRLLELTKMQMSGLGYKLRTQIATALKSRATTIRSALDRYNKYAGLMEPPRPLLKWEQIYFDLQRAKEEISRCNVEIQRLLTKIRDEAINMPKSVAVLETTDAALASELRRRWHYRQSVNAYHLVRIQQIQALPGYSGPCIAGVRVGRPVEETIVASALDVNDNIDEDGGSPKDGSEYEMNAAVDFINGLDHHVIDNLI</sequence>
<dbReference type="Proteomes" id="UP000790377">
    <property type="component" value="Unassembled WGS sequence"/>
</dbReference>
<comment type="caution">
    <text evidence="1">The sequence shown here is derived from an EMBL/GenBank/DDBJ whole genome shotgun (WGS) entry which is preliminary data.</text>
</comment>
<organism evidence="1 2">
    <name type="scientific">Hygrophoropsis aurantiaca</name>
    <dbReference type="NCBI Taxonomy" id="72124"/>
    <lineage>
        <taxon>Eukaryota</taxon>
        <taxon>Fungi</taxon>
        <taxon>Dikarya</taxon>
        <taxon>Basidiomycota</taxon>
        <taxon>Agaricomycotina</taxon>
        <taxon>Agaricomycetes</taxon>
        <taxon>Agaricomycetidae</taxon>
        <taxon>Boletales</taxon>
        <taxon>Coniophorineae</taxon>
        <taxon>Hygrophoropsidaceae</taxon>
        <taxon>Hygrophoropsis</taxon>
    </lineage>
</organism>
<name>A0ACB7ZV39_9AGAM</name>
<proteinExistence type="predicted"/>